<evidence type="ECO:0000313" key="2">
    <source>
        <dbReference type="Proteomes" id="UP000607559"/>
    </source>
</evidence>
<reference evidence="1" key="2">
    <citation type="submission" date="2020-09" db="EMBL/GenBank/DDBJ databases">
        <authorList>
            <person name="Sun Q."/>
            <person name="Zhou Y."/>
        </authorList>
    </citation>
    <scope>NUCLEOTIDE SEQUENCE</scope>
    <source>
        <strain evidence="1">CGMCC 1.15448</strain>
    </source>
</reference>
<dbReference type="Proteomes" id="UP000607559">
    <property type="component" value="Unassembled WGS sequence"/>
</dbReference>
<keyword evidence="2" id="KW-1185">Reference proteome</keyword>
<dbReference type="RefSeq" id="WP_188937639.1">
    <property type="nucleotide sequence ID" value="NZ_BMJC01000007.1"/>
</dbReference>
<organism evidence="1 2">
    <name type="scientific">Puia dinghuensis</name>
    <dbReference type="NCBI Taxonomy" id="1792502"/>
    <lineage>
        <taxon>Bacteria</taxon>
        <taxon>Pseudomonadati</taxon>
        <taxon>Bacteroidota</taxon>
        <taxon>Chitinophagia</taxon>
        <taxon>Chitinophagales</taxon>
        <taxon>Chitinophagaceae</taxon>
        <taxon>Puia</taxon>
    </lineage>
</organism>
<dbReference type="AlphaFoldDB" id="A0A8J2UJ19"/>
<accession>A0A8J2UJ19</accession>
<name>A0A8J2UJ19_9BACT</name>
<gene>
    <name evidence="1" type="ORF">GCM10011511_53790</name>
</gene>
<dbReference type="EMBL" id="BMJC01000007">
    <property type="protein sequence ID" value="GGB23102.1"/>
    <property type="molecule type" value="Genomic_DNA"/>
</dbReference>
<reference evidence="1" key="1">
    <citation type="journal article" date="2014" name="Int. J. Syst. Evol. Microbiol.">
        <title>Complete genome sequence of Corynebacterium casei LMG S-19264T (=DSM 44701T), isolated from a smear-ripened cheese.</title>
        <authorList>
            <consortium name="US DOE Joint Genome Institute (JGI-PGF)"/>
            <person name="Walter F."/>
            <person name="Albersmeier A."/>
            <person name="Kalinowski J."/>
            <person name="Ruckert C."/>
        </authorList>
    </citation>
    <scope>NUCLEOTIDE SEQUENCE</scope>
    <source>
        <strain evidence="1">CGMCC 1.15448</strain>
    </source>
</reference>
<evidence type="ECO:0000313" key="1">
    <source>
        <dbReference type="EMBL" id="GGB23102.1"/>
    </source>
</evidence>
<sequence>MNFIAKVEEGQKPNIREIARSLEGMGIRVRRVMQLTGTITGDSGSLTLGQVKIKGIQSVAPDRAVRKK</sequence>
<proteinExistence type="predicted"/>
<protein>
    <submittedName>
        <fullName evidence="1">Uncharacterized protein</fullName>
    </submittedName>
</protein>
<comment type="caution">
    <text evidence="1">The sequence shown here is derived from an EMBL/GenBank/DDBJ whole genome shotgun (WGS) entry which is preliminary data.</text>
</comment>